<sequence length="280" mass="31384">MSFKAIVTFVLAAGFVAAKPISHQSGLSLDRRQVDISSVINGFNRNDGAFNFIDGFNNFNKQQKVIQIQQQNIRVVDDGFRQQIVQQIQQVLIVDQVNNGFNNDLNNLFRKSNFQNQFRDSRTDVIIVQEIVIVIDDGRGRTREQSFFAQNIIVANRGGRNRQSVMIFDSRKLIASDILRDNAFDRIGRFNGIAGATGPINGALPLKTRGYQIFDERPSHANIVEDPAAILGGIWQGAVEDLQSNDEDENDNKLNESLAAQELGELLKQQGNYTKSNNDQ</sequence>
<reference evidence="3" key="2">
    <citation type="journal article" date="2013" name="PLoS Genet.">
        <title>Comparative genome structure, secondary metabolite, and effector coding capacity across Cochliobolus pathogens.</title>
        <authorList>
            <person name="Condon B.J."/>
            <person name="Leng Y."/>
            <person name="Wu D."/>
            <person name="Bushley K.E."/>
            <person name="Ohm R.A."/>
            <person name="Otillar R."/>
            <person name="Martin J."/>
            <person name="Schackwitz W."/>
            <person name="Grimwood J."/>
            <person name="MohdZainudin N."/>
            <person name="Xue C."/>
            <person name="Wang R."/>
            <person name="Manning V.A."/>
            <person name="Dhillon B."/>
            <person name="Tu Z.J."/>
            <person name="Steffenson B.J."/>
            <person name="Salamov A."/>
            <person name="Sun H."/>
            <person name="Lowry S."/>
            <person name="LaButti K."/>
            <person name="Han J."/>
            <person name="Copeland A."/>
            <person name="Lindquist E."/>
            <person name="Barry K."/>
            <person name="Schmutz J."/>
            <person name="Baker S.E."/>
            <person name="Ciuffetti L.M."/>
            <person name="Grigoriev I.V."/>
            <person name="Zhong S."/>
            <person name="Turgeon B.G."/>
        </authorList>
    </citation>
    <scope>NUCLEOTIDE SEQUENCE [LARGE SCALE GENOMIC DNA]</scope>
    <source>
        <strain evidence="3">C5 / ATCC 48332 / race O</strain>
    </source>
</reference>
<gene>
    <name evidence="2" type="ORF">COCHEDRAFT_1167837</name>
</gene>
<name>M2V3Z0_COCH5</name>
<feature type="signal peptide" evidence="1">
    <location>
        <begin position="1"/>
        <end position="18"/>
    </location>
</feature>
<keyword evidence="3" id="KW-1185">Reference proteome</keyword>
<evidence type="ECO:0000313" key="2">
    <source>
        <dbReference type="EMBL" id="EMD94728.1"/>
    </source>
</evidence>
<dbReference type="STRING" id="701091.M2V3Z0"/>
<protein>
    <submittedName>
        <fullName evidence="2">Uncharacterized protein</fullName>
    </submittedName>
</protein>
<dbReference type="EMBL" id="KB445571">
    <property type="protein sequence ID" value="EMD94728.1"/>
    <property type="molecule type" value="Genomic_DNA"/>
</dbReference>
<dbReference type="HOGENOM" id="CLU_060986_0_0_1"/>
<evidence type="ECO:0000313" key="3">
    <source>
        <dbReference type="Proteomes" id="UP000016936"/>
    </source>
</evidence>
<dbReference type="AlphaFoldDB" id="M2V3Z0"/>
<dbReference type="eggNOG" id="ENOG502S8WR">
    <property type="taxonomic scope" value="Eukaryota"/>
</dbReference>
<evidence type="ECO:0000256" key="1">
    <source>
        <dbReference type="SAM" id="SignalP"/>
    </source>
</evidence>
<feature type="chain" id="PRO_5004027839" evidence="1">
    <location>
        <begin position="19"/>
        <end position="280"/>
    </location>
</feature>
<dbReference type="OMA" id="MIFDSRK"/>
<reference evidence="2 3" key="1">
    <citation type="journal article" date="2012" name="PLoS Pathog.">
        <title>Diverse lifestyles and strategies of plant pathogenesis encoded in the genomes of eighteen Dothideomycetes fungi.</title>
        <authorList>
            <person name="Ohm R.A."/>
            <person name="Feau N."/>
            <person name="Henrissat B."/>
            <person name="Schoch C.L."/>
            <person name="Horwitz B.A."/>
            <person name="Barry K.W."/>
            <person name="Condon B.J."/>
            <person name="Copeland A.C."/>
            <person name="Dhillon B."/>
            <person name="Glaser F."/>
            <person name="Hesse C.N."/>
            <person name="Kosti I."/>
            <person name="LaButti K."/>
            <person name="Lindquist E.A."/>
            <person name="Lucas S."/>
            <person name="Salamov A.A."/>
            <person name="Bradshaw R.E."/>
            <person name="Ciuffetti L."/>
            <person name="Hamelin R.C."/>
            <person name="Kema G.H.J."/>
            <person name="Lawrence C."/>
            <person name="Scott J.A."/>
            <person name="Spatafora J.W."/>
            <person name="Turgeon B.G."/>
            <person name="de Wit P.J.G.M."/>
            <person name="Zhong S."/>
            <person name="Goodwin S.B."/>
            <person name="Grigoriev I.V."/>
        </authorList>
    </citation>
    <scope>NUCLEOTIDE SEQUENCE [LARGE SCALE GENOMIC DNA]</scope>
    <source>
        <strain evidence="3">C5 / ATCC 48332 / race O</strain>
    </source>
</reference>
<keyword evidence="1" id="KW-0732">Signal</keyword>
<dbReference type="OrthoDB" id="3933243at2759"/>
<dbReference type="Proteomes" id="UP000016936">
    <property type="component" value="Unassembled WGS sequence"/>
</dbReference>
<proteinExistence type="predicted"/>
<accession>M2V3Z0</accession>
<organism evidence="2 3">
    <name type="scientific">Cochliobolus heterostrophus (strain C5 / ATCC 48332 / race O)</name>
    <name type="common">Southern corn leaf blight fungus</name>
    <name type="synonym">Bipolaris maydis</name>
    <dbReference type="NCBI Taxonomy" id="701091"/>
    <lineage>
        <taxon>Eukaryota</taxon>
        <taxon>Fungi</taxon>
        <taxon>Dikarya</taxon>
        <taxon>Ascomycota</taxon>
        <taxon>Pezizomycotina</taxon>
        <taxon>Dothideomycetes</taxon>
        <taxon>Pleosporomycetidae</taxon>
        <taxon>Pleosporales</taxon>
        <taxon>Pleosporineae</taxon>
        <taxon>Pleosporaceae</taxon>
        <taxon>Bipolaris</taxon>
    </lineage>
</organism>